<protein>
    <submittedName>
        <fullName evidence="5">Pyrimidine reductase, riboflavin biosynthesis</fullName>
    </submittedName>
</protein>
<dbReference type="InterPro" id="IPR024072">
    <property type="entry name" value="DHFR-like_dom_sf"/>
</dbReference>
<evidence type="ECO:0000259" key="4">
    <source>
        <dbReference type="Pfam" id="PF01872"/>
    </source>
</evidence>
<comment type="pathway">
    <text evidence="1">Cofactor biosynthesis; riboflavin biosynthesis.</text>
</comment>
<dbReference type="InterPro" id="IPR050765">
    <property type="entry name" value="Riboflavin_Biosynth_HTPR"/>
</dbReference>
<keyword evidence="6" id="KW-1185">Reference proteome</keyword>
<proteinExistence type="predicted"/>
<keyword evidence="3" id="KW-0560">Oxidoreductase</keyword>
<dbReference type="Pfam" id="PF01872">
    <property type="entry name" value="RibD_C"/>
    <property type="match status" value="1"/>
</dbReference>
<dbReference type="AlphaFoldDB" id="A0A285VFD4"/>
<dbReference type="InterPro" id="IPR002734">
    <property type="entry name" value="RibDG_C"/>
</dbReference>
<sequence length="212" mass="21918">MTRTGTGPLTPDELADWYAAPPDLGSRPWVRAGFITTLDGRTTGPDGRSGSLNAGSDGDHAAFDHLRAWADVVVVGAGTVRAEGYRPLRGTALAVVSSGEVLPETLRGPAGPDAGEVVLVSGHGRTLGAREALDAVLAHGWRRVVVEGGASLLASWLAEDVVDELCVTVRPVLAGGAGPLLVPPSLSFADLRGTPTHLLLWGGDVLVRTVLR</sequence>
<dbReference type="Gene3D" id="3.40.430.10">
    <property type="entry name" value="Dihydrofolate Reductase, subunit A"/>
    <property type="match status" value="2"/>
</dbReference>
<evidence type="ECO:0000313" key="6">
    <source>
        <dbReference type="Proteomes" id="UP000219688"/>
    </source>
</evidence>
<gene>
    <name evidence="5" type="ORF">SAMN05421879_10198</name>
</gene>
<dbReference type="Proteomes" id="UP000219688">
    <property type="component" value="Unassembled WGS sequence"/>
</dbReference>
<dbReference type="SUPFAM" id="SSF53597">
    <property type="entry name" value="Dihydrofolate reductase-like"/>
    <property type="match status" value="1"/>
</dbReference>
<dbReference type="GO" id="GO:0008703">
    <property type="term" value="F:5-amino-6-(5-phosphoribosylamino)uracil reductase activity"/>
    <property type="evidence" value="ECO:0007669"/>
    <property type="project" value="InterPro"/>
</dbReference>
<reference evidence="6" key="1">
    <citation type="submission" date="2017-08" db="EMBL/GenBank/DDBJ databases">
        <authorList>
            <person name="Varghese N."/>
            <person name="Submissions S."/>
        </authorList>
    </citation>
    <scope>NUCLEOTIDE SEQUENCE [LARGE SCALE GENOMIC DNA]</scope>
    <source>
        <strain evidence="6">USBA17B2</strain>
    </source>
</reference>
<evidence type="ECO:0000313" key="5">
    <source>
        <dbReference type="EMBL" id="SOC51241.1"/>
    </source>
</evidence>
<name>A0A285VFD4_9MICO</name>
<organism evidence="5 6">
    <name type="scientific">Ornithinimicrobium cerasi</name>
    <dbReference type="NCBI Taxonomy" id="2248773"/>
    <lineage>
        <taxon>Bacteria</taxon>
        <taxon>Bacillati</taxon>
        <taxon>Actinomycetota</taxon>
        <taxon>Actinomycetes</taxon>
        <taxon>Micrococcales</taxon>
        <taxon>Ornithinimicrobiaceae</taxon>
        <taxon>Ornithinimicrobium</taxon>
    </lineage>
</organism>
<feature type="domain" description="Bacterial bifunctional deaminase-reductase C-terminal" evidence="4">
    <location>
        <begin position="28"/>
        <end position="186"/>
    </location>
</feature>
<dbReference type="GO" id="GO:0009231">
    <property type="term" value="P:riboflavin biosynthetic process"/>
    <property type="evidence" value="ECO:0007669"/>
    <property type="project" value="InterPro"/>
</dbReference>
<evidence type="ECO:0000256" key="3">
    <source>
        <dbReference type="ARBA" id="ARBA00023002"/>
    </source>
</evidence>
<keyword evidence="2" id="KW-0521">NADP</keyword>
<accession>A0A285VFD4</accession>
<dbReference type="PANTHER" id="PTHR38011">
    <property type="entry name" value="DIHYDROFOLATE REDUCTASE FAMILY PROTEIN (AFU_ORTHOLOGUE AFUA_8G06820)"/>
    <property type="match status" value="1"/>
</dbReference>
<dbReference type="EMBL" id="OBQK01000001">
    <property type="protein sequence ID" value="SOC51241.1"/>
    <property type="molecule type" value="Genomic_DNA"/>
</dbReference>
<evidence type="ECO:0000256" key="1">
    <source>
        <dbReference type="ARBA" id="ARBA00005104"/>
    </source>
</evidence>
<dbReference type="RefSeq" id="WP_170955327.1">
    <property type="nucleotide sequence ID" value="NZ_OBQK01000001.1"/>
</dbReference>
<dbReference type="PANTHER" id="PTHR38011:SF7">
    <property type="entry name" value="2,5-DIAMINO-6-RIBOSYLAMINO-4(3H)-PYRIMIDINONE 5'-PHOSPHATE REDUCTASE"/>
    <property type="match status" value="1"/>
</dbReference>
<evidence type="ECO:0000256" key="2">
    <source>
        <dbReference type="ARBA" id="ARBA00022857"/>
    </source>
</evidence>